<feature type="transmembrane region" description="Helical" evidence="1">
    <location>
        <begin position="52"/>
        <end position="73"/>
    </location>
</feature>
<dbReference type="Gene3D" id="1.20.950.20">
    <property type="entry name" value="Transmembrane di-heme cytochromes, Chain C"/>
    <property type="match status" value="1"/>
</dbReference>
<evidence type="ECO:0000256" key="1">
    <source>
        <dbReference type="SAM" id="Phobius"/>
    </source>
</evidence>
<name>L0KZY5_METHD</name>
<keyword evidence="1" id="KW-0472">Membrane</keyword>
<evidence type="ECO:0000313" key="3">
    <source>
        <dbReference type="EMBL" id="AGB49559.1"/>
    </source>
</evidence>
<keyword evidence="4" id="KW-1185">Reference proteome</keyword>
<dbReference type="KEGG" id="mhz:Metho_1341"/>
<dbReference type="Pfam" id="PF14358">
    <property type="entry name" value="DUF4405"/>
    <property type="match status" value="1"/>
</dbReference>
<dbReference type="RefSeq" id="WP_015324725.1">
    <property type="nucleotide sequence ID" value="NC_019977.1"/>
</dbReference>
<feature type="domain" description="Flavinylation-associated cytochrome" evidence="2">
    <location>
        <begin position="10"/>
        <end position="74"/>
    </location>
</feature>
<proteinExistence type="predicted"/>
<dbReference type="InterPro" id="IPR016174">
    <property type="entry name" value="Di-haem_cyt_TM"/>
</dbReference>
<organism evidence="3 4">
    <name type="scientific">Methanomethylovorans hollandica (strain DSM 15978 / NBRC 107637 / DMS1)</name>
    <dbReference type="NCBI Taxonomy" id="867904"/>
    <lineage>
        <taxon>Archaea</taxon>
        <taxon>Methanobacteriati</taxon>
        <taxon>Methanobacteriota</taxon>
        <taxon>Stenosarchaea group</taxon>
        <taxon>Methanomicrobia</taxon>
        <taxon>Methanosarcinales</taxon>
        <taxon>Methanosarcinaceae</taxon>
        <taxon>Methanomethylovorans</taxon>
    </lineage>
</organism>
<feature type="transmembrane region" description="Helical" evidence="1">
    <location>
        <begin position="12"/>
        <end position="32"/>
    </location>
</feature>
<sequence length="96" mass="11172">MNRMKLNYSVDVILTVIFLIVAVTGFVMYFAIPSGVPRGRYQEYIGITKATWTLIHNRSAIMMTLFTVIHLLLHKRWIYCTTKNILKKQESECSDD</sequence>
<keyword evidence="1" id="KW-0812">Transmembrane</keyword>
<keyword evidence="1" id="KW-1133">Transmembrane helix</keyword>
<dbReference type="Proteomes" id="UP000010866">
    <property type="component" value="Chromosome"/>
</dbReference>
<evidence type="ECO:0000313" key="4">
    <source>
        <dbReference type="Proteomes" id="UP000010866"/>
    </source>
</evidence>
<dbReference type="AlphaFoldDB" id="L0KZY5"/>
<protein>
    <recommendedName>
        <fullName evidence="2">Flavinylation-associated cytochrome domain-containing protein</fullName>
    </recommendedName>
</protein>
<dbReference type="EMBL" id="CP003362">
    <property type="protein sequence ID" value="AGB49559.1"/>
    <property type="molecule type" value="Genomic_DNA"/>
</dbReference>
<dbReference type="OrthoDB" id="134790at2157"/>
<evidence type="ECO:0000259" key="2">
    <source>
        <dbReference type="Pfam" id="PF14358"/>
    </source>
</evidence>
<dbReference type="STRING" id="867904.Metho_1341"/>
<dbReference type="GO" id="GO:0016020">
    <property type="term" value="C:membrane"/>
    <property type="evidence" value="ECO:0007669"/>
    <property type="project" value="InterPro"/>
</dbReference>
<dbReference type="GO" id="GO:0022904">
    <property type="term" value="P:respiratory electron transport chain"/>
    <property type="evidence" value="ECO:0007669"/>
    <property type="project" value="InterPro"/>
</dbReference>
<gene>
    <name evidence="3" type="ordered locus">Metho_1341</name>
</gene>
<dbReference type="InterPro" id="IPR025517">
    <property type="entry name" value="DUF4405"/>
</dbReference>
<accession>L0KZY5</accession>
<dbReference type="HOGENOM" id="CLU_173765_1_0_2"/>
<dbReference type="SUPFAM" id="SSF81342">
    <property type="entry name" value="Transmembrane di-heme cytochromes"/>
    <property type="match status" value="1"/>
</dbReference>
<dbReference type="GeneID" id="14407150"/>
<reference evidence="4" key="1">
    <citation type="submission" date="2012-02" db="EMBL/GenBank/DDBJ databases">
        <title>Complete sequence of chromosome of Methanomethylovorans hollandica DSM 15978.</title>
        <authorList>
            <person name="Lucas S."/>
            <person name="Copeland A."/>
            <person name="Lapidus A."/>
            <person name="Glavina del Rio T."/>
            <person name="Dalin E."/>
            <person name="Tice H."/>
            <person name="Bruce D."/>
            <person name="Goodwin L."/>
            <person name="Pitluck S."/>
            <person name="Peters L."/>
            <person name="Mikhailova N."/>
            <person name="Held B."/>
            <person name="Kyrpides N."/>
            <person name="Mavromatis K."/>
            <person name="Ivanova N."/>
            <person name="Brettin T."/>
            <person name="Detter J.C."/>
            <person name="Han C."/>
            <person name="Larimer F."/>
            <person name="Land M."/>
            <person name="Hauser L."/>
            <person name="Markowitz V."/>
            <person name="Cheng J.-F."/>
            <person name="Hugenholtz P."/>
            <person name="Woyke T."/>
            <person name="Wu D."/>
            <person name="Spring S."/>
            <person name="Schroeder M."/>
            <person name="Brambilla E."/>
            <person name="Klenk H.-P."/>
            <person name="Eisen J.A."/>
        </authorList>
    </citation>
    <scope>NUCLEOTIDE SEQUENCE [LARGE SCALE GENOMIC DNA]</scope>
    <source>
        <strain evidence="4">DSM 15978 / NBRC 107637 / DMS1</strain>
    </source>
</reference>